<keyword evidence="2" id="KW-1185">Reference proteome</keyword>
<dbReference type="AlphaFoldDB" id="F2BFH4"/>
<protein>
    <submittedName>
        <fullName evidence="1">Uncharacterized protein</fullName>
    </submittedName>
</protein>
<evidence type="ECO:0000313" key="2">
    <source>
        <dbReference type="Proteomes" id="UP000004105"/>
    </source>
</evidence>
<dbReference type="HOGENOM" id="CLU_3292875_0_0_4"/>
<comment type="caution">
    <text evidence="1">The sequence shown here is derived from an EMBL/GenBank/DDBJ whole genome shotgun (WGS) entry which is preliminary data.</text>
</comment>
<accession>F2BFH4</accession>
<name>F2BFH4_9NEIS</name>
<gene>
    <name evidence="1" type="ORF">HMPREF9123_2481</name>
</gene>
<organism evidence="1 2">
    <name type="scientific">Neisseria bacilliformis ATCC BAA-1200</name>
    <dbReference type="NCBI Taxonomy" id="888742"/>
    <lineage>
        <taxon>Bacteria</taxon>
        <taxon>Pseudomonadati</taxon>
        <taxon>Pseudomonadota</taxon>
        <taxon>Betaproteobacteria</taxon>
        <taxon>Neisseriales</taxon>
        <taxon>Neisseriaceae</taxon>
        <taxon>Neisseria</taxon>
    </lineage>
</organism>
<reference evidence="1 2" key="1">
    <citation type="submission" date="2011-02" db="EMBL/GenBank/DDBJ databases">
        <authorList>
            <person name="Muzny D."/>
            <person name="Qin X."/>
            <person name="Deng J."/>
            <person name="Jiang H."/>
            <person name="Liu Y."/>
            <person name="Qu J."/>
            <person name="Song X.-Z."/>
            <person name="Zhang L."/>
            <person name="Thornton R."/>
            <person name="Coyle M."/>
            <person name="Francisco L."/>
            <person name="Jackson L."/>
            <person name="Javaid M."/>
            <person name="Korchina V."/>
            <person name="Kovar C."/>
            <person name="Mata R."/>
            <person name="Mathew T."/>
            <person name="Ngo R."/>
            <person name="Nguyen L."/>
            <person name="Nguyen N."/>
            <person name="Okwuonu G."/>
            <person name="Ongeri F."/>
            <person name="Pham C."/>
            <person name="Simmons D."/>
            <person name="Wilczek-Boney K."/>
            <person name="Hale W."/>
            <person name="Jakkamsetti A."/>
            <person name="Pham P."/>
            <person name="Ruth R."/>
            <person name="San Lucas F."/>
            <person name="Warren J."/>
            <person name="Zhang J."/>
            <person name="Zhao Z."/>
            <person name="Zhou C."/>
            <person name="Zhu D."/>
            <person name="Lee S."/>
            <person name="Bess C."/>
            <person name="Blankenburg K."/>
            <person name="Forbes L."/>
            <person name="Fu Q."/>
            <person name="Gubbala S."/>
            <person name="Hirani K."/>
            <person name="Jayaseelan J.C."/>
            <person name="Lara F."/>
            <person name="Munidasa M."/>
            <person name="Palculict T."/>
            <person name="Patil S."/>
            <person name="Pu L.-L."/>
            <person name="Saada N."/>
            <person name="Tang L."/>
            <person name="Weissenberger G."/>
            <person name="Zhu Y."/>
            <person name="Hemphill L."/>
            <person name="Shang Y."/>
            <person name="Youmans B."/>
            <person name="Ayvaz T."/>
            <person name="Ross M."/>
            <person name="Santibanez J."/>
            <person name="Aqrawi P."/>
            <person name="Gross S."/>
            <person name="Joshi V."/>
            <person name="Fowler G."/>
            <person name="Nazareth L."/>
            <person name="Reid J."/>
            <person name="Worley K."/>
            <person name="Petrosino J."/>
            <person name="Highlander S."/>
            <person name="Gibbs R."/>
        </authorList>
    </citation>
    <scope>NUCLEOTIDE SEQUENCE [LARGE SCALE GENOMIC DNA]</scope>
    <source>
        <strain evidence="1 2">ATCC BAA-1200</strain>
    </source>
</reference>
<dbReference type="EMBL" id="AFAY01000049">
    <property type="protein sequence ID" value="EGF08664.1"/>
    <property type="molecule type" value="Genomic_DNA"/>
</dbReference>
<sequence length="40" mass="4274">MVVGHGFSDGLLACGAHYTQCSPRLFARKRIGRGRKKGAA</sequence>
<dbReference type="Proteomes" id="UP000004105">
    <property type="component" value="Unassembled WGS sequence"/>
</dbReference>
<proteinExistence type="predicted"/>
<evidence type="ECO:0000313" key="1">
    <source>
        <dbReference type="EMBL" id="EGF08664.1"/>
    </source>
</evidence>